<accession>A0A3R7WCT2</accession>
<dbReference type="EMBL" id="QZAB01000460">
    <property type="protein sequence ID" value="RQD82338.1"/>
    <property type="molecule type" value="Genomic_DNA"/>
</dbReference>
<name>A0A3R7WCT2_9EURY</name>
<evidence type="ECO:0000313" key="2">
    <source>
        <dbReference type="Proteomes" id="UP000284763"/>
    </source>
</evidence>
<dbReference type="InterPro" id="IPR003837">
    <property type="entry name" value="GatC"/>
</dbReference>
<dbReference type="SUPFAM" id="SSF141000">
    <property type="entry name" value="Glu-tRNAGln amidotransferase C subunit"/>
    <property type="match status" value="1"/>
</dbReference>
<dbReference type="PANTHER" id="PTHR15004:SF0">
    <property type="entry name" value="GLUTAMYL-TRNA(GLN) AMIDOTRANSFERASE SUBUNIT C, MITOCHONDRIAL"/>
    <property type="match status" value="1"/>
</dbReference>
<dbReference type="InterPro" id="IPR036113">
    <property type="entry name" value="Asp/Glu-ADT_sf_sub_c"/>
</dbReference>
<dbReference type="Pfam" id="PF02686">
    <property type="entry name" value="GatC"/>
    <property type="match status" value="1"/>
</dbReference>
<evidence type="ECO:0000313" key="1">
    <source>
        <dbReference type="EMBL" id="RQD82338.1"/>
    </source>
</evidence>
<proteinExistence type="inferred from homology"/>
<protein>
    <submittedName>
        <fullName evidence="1">Asp-tRNA(Asn)/Glu-tRNA(Gln) amidotransferase subunit GatC</fullName>
    </submittedName>
</protein>
<sequence length="90" mass="10518">EEDVERISWLARIEIDSSKSKEYAEQLNSILDYFQQLEELDTSDIEPTYHVDDLVNVLRSDDIKPSFTQEEALENCENKKDGYFKVPGIM</sequence>
<keyword evidence="1" id="KW-0808">Transferase</keyword>
<reference evidence="1 2" key="1">
    <citation type="submission" date="2018-08" db="EMBL/GenBank/DDBJ databases">
        <title>The metabolism and importance of syntrophic acetate oxidation coupled to methane or sulfide production in haloalkaline environments.</title>
        <authorList>
            <person name="Timmers P.H.A."/>
            <person name="Vavourakis C.D."/>
            <person name="Sorokin D.Y."/>
            <person name="Sinninghe Damste J.S."/>
            <person name="Muyzer G."/>
            <person name="Stams A.J.M."/>
            <person name="Plugge C.M."/>
        </authorList>
    </citation>
    <scope>NUCLEOTIDE SEQUENCE [LARGE SCALE GENOMIC DNA]</scope>
    <source>
        <strain evidence="1">MSAO_Arc3</strain>
    </source>
</reference>
<organism evidence="1 2">
    <name type="scientific">Methanosalsum natronophilum</name>
    <dbReference type="NCBI Taxonomy" id="768733"/>
    <lineage>
        <taxon>Archaea</taxon>
        <taxon>Methanobacteriati</taxon>
        <taxon>Methanobacteriota</taxon>
        <taxon>Stenosarchaea group</taxon>
        <taxon>Methanomicrobia</taxon>
        <taxon>Methanosarcinales</taxon>
        <taxon>Methanosarcinaceae</taxon>
        <taxon>Methanosalsum</taxon>
    </lineage>
</organism>
<dbReference type="AlphaFoldDB" id="A0A3R7WCT2"/>
<dbReference type="Gene3D" id="1.10.20.60">
    <property type="entry name" value="Glu-tRNAGln amidotransferase C subunit, N-terminal domain"/>
    <property type="match status" value="1"/>
</dbReference>
<feature type="non-terminal residue" evidence="1">
    <location>
        <position position="1"/>
    </location>
</feature>
<dbReference type="Proteomes" id="UP000284763">
    <property type="component" value="Unassembled WGS sequence"/>
</dbReference>
<dbReference type="GO" id="GO:0006450">
    <property type="term" value="P:regulation of translational fidelity"/>
    <property type="evidence" value="ECO:0007669"/>
    <property type="project" value="InterPro"/>
</dbReference>
<dbReference type="GO" id="GO:0016740">
    <property type="term" value="F:transferase activity"/>
    <property type="evidence" value="ECO:0007669"/>
    <property type="project" value="UniProtKB-KW"/>
</dbReference>
<dbReference type="HAMAP" id="MF_00122">
    <property type="entry name" value="GatC"/>
    <property type="match status" value="1"/>
</dbReference>
<dbReference type="NCBIfam" id="TIGR00135">
    <property type="entry name" value="gatC"/>
    <property type="match status" value="1"/>
</dbReference>
<dbReference type="GO" id="GO:0070681">
    <property type="term" value="P:glutaminyl-tRNAGln biosynthesis via transamidation"/>
    <property type="evidence" value="ECO:0007669"/>
    <property type="project" value="TreeGrafter"/>
</dbReference>
<comment type="caution">
    <text evidence="1">The sequence shown here is derived from an EMBL/GenBank/DDBJ whole genome shotgun (WGS) entry which is preliminary data.</text>
</comment>
<gene>
    <name evidence="1" type="primary">gatC</name>
    <name evidence="1" type="ORF">D5R95_07365</name>
</gene>
<dbReference type="PANTHER" id="PTHR15004">
    <property type="entry name" value="GLUTAMYL-TRNA(GLN) AMIDOTRANSFERASE SUBUNIT C, MITOCHONDRIAL"/>
    <property type="match status" value="1"/>
</dbReference>